<dbReference type="InterPro" id="IPR000634">
    <property type="entry name" value="Ser/Thr_deHydtase_PyrdxlP-BS"/>
</dbReference>
<evidence type="ECO:0000256" key="5">
    <source>
        <dbReference type="ARBA" id="ARBA00010869"/>
    </source>
</evidence>
<comment type="function">
    <text evidence="14">Catalyzes the synthesis of D-serine from L-serine. D-serine is a key coagonist with glutamate at NMDA receptors. Has dehydratase activity towards both L-serine and D-serine.</text>
</comment>
<comment type="cofactor">
    <cofactor evidence="4">
        <name>Mg(2+)</name>
        <dbReference type="ChEBI" id="CHEBI:18420"/>
    </cofactor>
</comment>
<dbReference type="EC" id="4.3.1.17" evidence="6"/>
<evidence type="ECO:0000256" key="19">
    <source>
        <dbReference type="ARBA" id="ARBA00081060"/>
    </source>
</evidence>
<evidence type="ECO:0000256" key="7">
    <source>
        <dbReference type="ARBA" id="ARBA00022842"/>
    </source>
</evidence>
<dbReference type="SUPFAM" id="SSF54506">
    <property type="entry name" value="Diaminopimelate epimerase-like"/>
    <property type="match status" value="1"/>
</dbReference>
<dbReference type="GO" id="GO:0005524">
    <property type="term" value="F:ATP binding"/>
    <property type="evidence" value="ECO:0007669"/>
    <property type="project" value="TreeGrafter"/>
</dbReference>
<protein>
    <recommendedName>
        <fullName evidence="17">Serine racemase</fullName>
        <ecNumber evidence="6">4.3.1.17</ecNumber>
        <ecNumber evidence="15">4.3.1.18</ecNumber>
        <ecNumber evidence="16">5.1.1.18</ecNumber>
    </recommendedName>
    <alternativeName>
        <fullName evidence="18">D-serine ammonia-lyase</fullName>
    </alternativeName>
    <alternativeName>
        <fullName evidence="20">D-serine dehydratase</fullName>
    </alternativeName>
    <alternativeName>
        <fullName evidence="19">L-serine ammonia-lyase</fullName>
    </alternativeName>
    <alternativeName>
        <fullName evidence="10">L-serine dehydratase</fullName>
    </alternativeName>
</protein>
<dbReference type="EC" id="4.3.1.18" evidence="15"/>
<name>A0A914DK99_9BILA</name>
<evidence type="ECO:0000256" key="10">
    <source>
        <dbReference type="ARBA" id="ARBA00031418"/>
    </source>
</evidence>
<dbReference type="GO" id="GO:0008721">
    <property type="term" value="F:D-serine ammonia-lyase activity"/>
    <property type="evidence" value="ECO:0007669"/>
    <property type="project" value="UniProtKB-EC"/>
</dbReference>
<dbReference type="GO" id="GO:0000287">
    <property type="term" value="F:magnesium ion binding"/>
    <property type="evidence" value="ECO:0007669"/>
    <property type="project" value="TreeGrafter"/>
</dbReference>
<dbReference type="SUPFAM" id="SSF53686">
    <property type="entry name" value="Tryptophan synthase beta subunit-like PLP-dependent enzymes"/>
    <property type="match status" value="1"/>
</dbReference>
<evidence type="ECO:0000256" key="3">
    <source>
        <dbReference type="ARBA" id="ARBA00001936"/>
    </source>
</evidence>
<keyword evidence="7" id="KW-0460">Magnesium</keyword>
<dbReference type="GO" id="GO:0070179">
    <property type="term" value="P:D-serine biosynthetic process"/>
    <property type="evidence" value="ECO:0007669"/>
    <property type="project" value="TreeGrafter"/>
</dbReference>
<dbReference type="CDD" id="cd01562">
    <property type="entry name" value="Thr-dehyd"/>
    <property type="match status" value="1"/>
</dbReference>
<dbReference type="PANTHER" id="PTHR43050">
    <property type="entry name" value="SERINE / THREONINE RACEMASE FAMILY MEMBER"/>
    <property type="match status" value="1"/>
</dbReference>
<dbReference type="WBParaSite" id="ACRNAN_scaffold3004.g14010.t1">
    <property type="protein sequence ID" value="ACRNAN_scaffold3004.g14010.t1"/>
    <property type="gene ID" value="ACRNAN_scaffold3004.g14010"/>
</dbReference>
<evidence type="ECO:0000256" key="14">
    <source>
        <dbReference type="ARBA" id="ARBA00056426"/>
    </source>
</evidence>
<comment type="cofactor">
    <cofactor evidence="3">
        <name>Mn(2+)</name>
        <dbReference type="ChEBI" id="CHEBI:29035"/>
    </cofactor>
</comment>
<evidence type="ECO:0000256" key="13">
    <source>
        <dbReference type="ARBA" id="ARBA00051769"/>
    </source>
</evidence>
<evidence type="ECO:0000313" key="23">
    <source>
        <dbReference type="WBParaSite" id="ACRNAN_scaffold3004.g14010.t1"/>
    </source>
</evidence>
<evidence type="ECO:0000259" key="21">
    <source>
        <dbReference type="Pfam" id="PF00291"/>
    </source>
</evidence>
<dbReference type="EC" id="5.1.1.18" evidence="16"/>
<accession>A0A914DK99</accession>
<dbReference type="InterPro" id="IPR001926">
    <property type="entry name" value="TrpB-like_PALP"/>
</dbReference>
<comment type="catalytic activity">
    <reaction evidence="11">
        <text>L-serine = pyruvate + NH4(+)</text>
        <dbReference type="Rhea" id="RHEA:19169"/>
        <dbReference type="ChEBI" id="CHEBI:15361"/>
        <dbReference type="ChEBI" id="CHEBI:28938"/>
        <dbReference type="ChEBI" id="CHEBI:33384"/>
        <dbReference type="EC" id="4.3.1.17"/>
    </reaction>
</comment>
<evidence type="ECO:0000256" key="9">
    <source>
        <dbReference type="ARBA" id="ARBA00023239"/>
    </source>
</evidence>
<dbReference type="PANTHER" id="PTHR43050:SF1">
    <property type="entry name" value="SERINE RACEMASE"/>
    <property type="match status" value="1"/>
</dbReference>
<evidence type="ECO:0000256" key="12">
    <source>
        <dbReference type="ARBA" id="ARBA00050422"/>
    </source>
</evidence>
<feature type="domain" description="Tryptophan synthase beta chain-like PALP" evidence="21">
    <location>
        <begin position="17"/>
        <end position="279"/>
    </location>
</feature>
<sequence>MPVNLNRQSIDDAHERISKYIHRTPVLTSRKIDSLVGNGTQLFFKCENLQKTGSFKSRGALNAILTAKERGDFKGVITHSSGNHGQGLAWAANMLGVPCIVVAPNDSSIAKMDAIRAYGAKIEFCEPSMTSREETCERLSKENGYLLIHSHNDYDIMAGQGTITKEFREQVPNLDVLLVAIGGGGFIGGISAYVKETNSRIKVFAVEPQGKEFQNSLEADRNLCDSEALLDTIADGAKLIRVADKCFPIIYECCQHRVFSVNDEELANAMLIIMQYLKVTSCGKTVKANEVDLLVRAFSLGKLHHAMPVTQSIAIGAAAAIPGTLVNLAAGGGKKNAVRIGHPPGILKVGMEVEEKDNEWKMKRRK</sequence>
<dbReference type="GO" id="GO:0030170">
    <property type="term" value="F:pyridoxal phosphate binding"/>
    <property type="evidence" value="ECO:0007669"/>
    <property type="project" value="InterPro"/>
</dbReference>
<dbReference type="GO" id="GO:0030378">
    <property type="term" value="F:serine racemase activity"/>
    <property type="evidence" value="ECO:0007669"/>
    <property type="project" value="UniProtKB-EC"/>
</dbReference>
<evidence type="ECO:0000256" key="20">
    <source>
        <dbReference type="ARBA" id="ARBA00081761"/>
    </source>
</evidence>
<comment type="similarity">
    <text evidence="5">Belongs to the serine/threonine dehydratase family.</text>
</comment>
<comment type="cofactor">
    <cofactor evidence="1">
        <name>Ca(2+)</name>
        <dbReference type="ChEBI" id="CHEBI:29108"/>
    </cofactor>
</comment>
<evidence type="ECO:0000256" key="15">
    <source>
        <dbReference type="ARBA" id="ARBA00066349"/>
    </source>
</evidence>
<organism evidence="22 23">
    <name type="scientific">Acrobeloides nanus</name>
    <dbReference type="NCBI Taxonomy" id="290746"/>
    <lineage>
        <taxon>Eukaryota</taxon>
        <taxon>Metazoa</taxon>
        <taxon>Ecdysozoa</taxon>
        <taxon>Nematoda</taxon>
        <taxon>Chromadorea</taxon>
        <taxon>Rhabditida</taxon>
        <taxon>Tylenchina</taxon>
        <taxon>Cephalobomorpha</taxon>
        <taxon>Cephaloboidea</taxon>
        <taxon>Cephalobidae</taxon>
        <taxon>Acrobeloides</taxon>
    </lineage>
</organism>
<dbReference type="AlphaFoldDB" id="A0A914DK99"/>
<evidence type="ECO:0000256" key="17">
    <source>
        <dbReference type="ARBA" id="ARBA00070760"/>
    </source>
</evidence>
<comment type="catalytic activity">
    <reaction evidence="13">
        <text>L-serine = D-serine</text>
        <dbReference type="Rhea" id="RHEA:10980"/>
        <dbReference type="ChEBI" id="CHEBI:33384"/>
        <dbReference type="ChEBI" id="CHEBI:35247"/>
        <dbReference type="EC" id="5.1.1.18"/>
    </reaction>
</comment>
<evidence type="ECO:0000256" key="11">
    <source>
        <dbReference type="ARBA" id="ARBA00049406"/>
    </source>
</evidence>
<dbReference type="GO" id="GO:0018114">
    <property type="term" value="F:threonine racemase activity"/>
    <property type="evidence" value="ECO:0007669"/>
    <property type="project" value="TreeGrafter"/>
</dbReference>
<dbReference type="PROSITE" id="PS00165">
    <property type="entry name" value="DEHYDRATASE_SER_THR"/>
    <property type="match status" value="1"/>
</dbReference>
<evidence type="ECO:0000256" key="8">
    <source>
        <dbReference type="ARBA" id="ARBA00022898"/>
    </source>
</evidence>
<evidence type="ECO:0000256" key="1">
    <source>
        <dbReference type="ARBA" id="ARBA00001913"/>
    </source>
</evidence>
<dbReference type="GO" id="GO:0006563">
    <property type="term" value="P:L-serine metabolic process"/>
    <property type="evidence" value="ECO:0007669"/>
    <property type="project" value="UniProtKB-ARBA"/>
</dbReference>
<comment type="cofactor">
    <cofactor evidence="2">
        <name>pyridoxal 5'-phosphate</name>
        <dbReference type="ChEBI" id="CHEBI:597326"/>
    </cofactor>
</comment>
<proteinExistence type="inferred from homology"/>
<evidence type="ECO:0000256" key="16">
    <source>
        <dbReference type="ARBA" id="ARBA00066592"/>
    </source>
</evidence>
<dbReference type="Pfam" id="PF00291">
    <property type="entry name" value="PALP"/>
    <property type="match status" value="1"/>
</dbReference>
<evidence type="ECO:0000256" key="2">
    <source>
        <dbReference type="ARBA" id="ARBA00001933"/>
    </source>
</evidence>
<evidence type="ECO:0000256" key="18">
    <source>
        <dbReference type="ARBA" id="ARBA00076108"/>
    </source>
</evidence>
<keyword evidence="9" id="KW-0456">Lyase</keyword>
<dbReference type="GO" id="GO:0003941">
    <property type="term" value="F:L-serine ammonia-lyase activity"/>
    <property type="evidence" value="ECO:0007669"/>
    <property type="project" value="UniProtKB-EC"/>
</dbReference>
<evidence type="ECO:0000313" key="22">
    <source>
        <dbReference type="Proteomes" id="UP000887540"/>
    </source>
</evidence>
<keyword evidence="22" id="KW-1185">Reference proteome</keyword>
<dbReference type="Proteomes" id="UP000887540">
    <property type="component" value="Unplaced"/>
</dbReference>
<dbReference type="InterPro" id="IPR036052">
    <property type="entry name" value="TrpB-like_PALP_sf"/>
</dbReference>
<keyword evidence="8" id="KW-0663">Pyridoxal phosphate</keyword>
<dbReference type="Gene3D" id="3.40.50.1100">
    <property type="match status" value="2"/>
</dbReference>
<evidence type="ECO:0000256" key="6">
    <source>
        <dbReference type="ARBA" id="ARBA00012093"/>
    </source>
</evidence>
<reference evidence="23" key="1">
    <citation type="submission" date="2022-11" db="UniProtKB">
        <authorList>
            <consortium name="WormBaseParasite"/>
        </authorList>
    </citation>
    <scope>IDENTIFICATION</scope>
</reference>
<evidence type="ECO:0000256" key="4">
    <source>
        <dbReference type="ARBA" id="ARBA00001946"/>
    </source>
</evidence>
<comment type="catalytic activity">
    <reaction evidence="12">
        <text>D-serine = pyruvate + NH4(+)</text>
        <dbReference type="Rhea" id="RHEA:13977"/>
        <dbReference type="ChEBI" id="CHEBI:15361"/>
        <dbReference type="ChEBI" id="CHEBI:28938"/>
        <dbReference type="ChEBI" id="CHEBI:35247"/>
        <dbReference type="EC" id="4.3.1.18"/>
    </reaction>
</comment>
<dbReference type="FunFam" id="3.40.50.1100:FF:000041">
    <property type="entry name" value="Threonine ammonia-lyase, variant"/>
    <property type="match status" value="1"/>
</dbReference>